<evidence type="ECO:0000259" key="2">
    <source>
        <dbReference type="PROSITE" id="PS51471"/>
    </source>
</evidence>
<dbReference type="PANTHER" id="PTHR47990">
    <property type="entry name" value="2-OXOGLUTARATE (2OG) AND FE(II)-DEPENDENT OXYGENASE SUPERFAMILY PROTEIN-RELATED"/>
    <property type="match status" value="1"/>
</dbReference>
<keyword evidence="1" id="KW-0560">Oxidoreductase</keyword>
<name>A0ABR2WH14_9FUNG</name>
<dbReference type="Gene3D" id="2.60.120.330">
    <property type="entry name" value="B-lactam Antibiotic, Isopenicillin N Synthase, Chain"/>
    <property type="match status" value="1"/>
</dbReference>
<protein>
    <recommendedName>
        <fullName evidence="2">Fe2OG dioxygenase domain-containing protein</fullName>
    </recommendedName>
</protein>
<dbReference type="InterPro" id="IPR005123">
    <property type="entry name" value="Oxoglu/Fe-dep_dioxygenase_dom"/>
</dbReference>
<dbReference type="InterPro" id="IPR044861">
    <property type="entry name" value="IPNS-like_FE2OG_OXY"/>
</dbReference>
<feature type="domain" description="Fe2OG dioxygenase" evidence="2">
    <location>
        <begin position="90"/>
        <end position="201"/>
    </location>
</feature>
<dbReference type="Proteomes" id="UP001479436">
    <property type="component" value="Unassembled WGS sequence"/>
</dbReference>
<proteinExistence type="inferred from homology"/>
<sequence length="252" mass="28230">MTCLLAMTPISCYHPSGDLAFSVHKNSLEEDSTLAFALGSAETQENISLFFKDLHRVGEQVMQCFAIALQIPDSEGGMNYFSDKHPWSESSGTMLRFHHYPQQSNNPGVPLAGCHSDYGSVTILIQKDIPGLEVKAYRSHNDQTDVPWISAPVIPETLLINIGDAMQMWTNGLLKSTKHRVVYHPAQQTQPRYSIACFLQLSDDTRFHPVPSPLISNLNEGCEDENALCMTAKEYLQYKLEMTYGNLMKSIK</sequence>
<dbReference type="InterPro" id="IPR050231">
    <property type="entry name" value="Iron_ascorbate_oxido_reductase"/>
</dbReference>
<dbReference type="InterPro" id="IPR027443">
    <property type="entry name" value="IPNS-like_sf"/>
</dbReference>
<reference evidence="3 4" key="1">
    <citation type="submission" date="2023-04" db="EMBL/GenBank/DDBJ databases">
        <title>Genome of Basidiobolus ranarum AG-B5.</title>
        <authorList>
            <person name="Stajich J.E."/>
            <person name="Carter-House D."/>
            <person name="Gryganskyi A."/>
        </authorList>
    </citation>
    <scope>NUCLEOTIDE SEQUENCE [LARGE SCALE GENOMIC DNA]</scope>
    <source>
        <strain evidence="3 4">AG-B5</strain>
    </source>
</reference>
<gene>
    <name evidence="3" type="ORF">K7432_014765</name>
</gene>
<comment type="similarity">
    <text evidence="1">Belongs to the iron/ascorbate-dependent oxidoreductase family.</text>
</comment>
<organism evidence="3 4">
    <name type="scientific">Basidiobolus ranarum</name>
    <dbReference type="NCBI Taxonomy" id="34480"/>
    <lineage>
        <taxon>Eukaryota</taxon>
        <taxon>Fungi</taxon>
        <taxon>Fungi incertae sedis</taxon>
        <taxon>Zoopagomycota</taxon>
        <taxon>Entomophthoromycotina</taxon>
        <taxon>Basidiobolomycetes</taxon>
        <taxon>Basidiobolales</taxon>
        <taxon>Basidiobolaceae</taxon>
        <taxon>Basidiobolus</taxon>
    </lineage>
</organism>
<dbReference type="PROSITE" id="PS51471">
    <property type="entry name" value="FE2OG_OXY"/>
    <property type="match status" value="1"/>
</dbReference>
<evidence type="ECO:0000256" key="1">
    <source>
        <dbReference type="RuleBase" id="RU003682"/>
    </source>
</evidence>
<keyword evidence="1" id="KW-0408">Iron</keyword>
<keyword evidence="1" id="KW-0479">Metal-binding</keyword>
<evidence type="ECO:0000313" key="3">
    <source>
        <dbReference type="EMBL" id="KAK9760817.1"/>
    </source>
</evidence>
<evidence type="ECO:0000313" key="4">
    <source>
        <dbReference type="Proteomes" id="UP001479436"/>
    </source>
</evidence>
<dbReference type="EMBL" id="JASJQH010001770">
    <property type="protein sequence ID" value="KAK9760817.1"/>
    <property type="molecule type" value="Genomic_DNA"/>
</dbReference>
<dbReference type="SUPFAM" id="SSF51197">
    <property type="entry name" value="Clavaminate synthase-like"/>
    <property type="match status" value="1"/>
</dbReference>
<keyword evidence="4" id="KW-1185">Reference proteome</keyword>
<accession>A0ABR2WH14</accession>
<dbReference type="Pfam" id="PF03171">
    <property type="entry name" value="2OG-FeII_Oxy"/>
    <property type="match status" value="1"/>
</dbReference>
<comment type="caution">
    <text evidence="3">The sequence shown here is derived from an EMBL/GenBank/DDBJ whole genome shotgun (WGS) entry which is preliminary data.</text>
</comment>